<evidence type="ECO:0000313" key="2">
    <source>
        <dbReference type="Proteomes" id="UP000473574"/>
    </source>
</evidence>
<dbReference type="EMBL" id="QZCE01000002">
    <property type="protein sequence ID" value="NEZ65604.1"/>
    <property type="molecule type" value="Genomic_DNA"/>
</dbReference>
<dbReference type="Gene3D" id="3.30.420.40">
    <property type="match status" value="1"/>
</dbReference>
<evidence type="ECO:0008006" key="3">
    <source>
        <dbReference type="Google" id="ProtNLM"/>
    </source>
</evidence>
<reference evidence="1 2" key="1">
    <citation type="journal article" date="2020" name="Microb. Ecol.">
        <title>Ecogenomics of the Marine Benthic Filamentous Cyanobacterium Adonisia.</title>
        <authorList>
            <person name="Walter J.M."/>
            <person name="Coutinho F.H."/>
            <person name="Leomil L."/>
            <person name="Hargreaves P.I."/>
            <person name="Campeao M.E."/>
            <person name="Vieira V.V."/>
            <person name="Silva B.S."/>
            <person name="Fistarol G.O."/>
            <person name="Salomon P.S."/>
            <person name="Sawabe T."/>
            <person name="Mino S."/>
            <person name="Hosokawa M."/>
            <person name="Miyashita H."/>
            <person name="Maruyama F."/>
            <person name="van Verk M.C."/>
            <person name="Dutilh B.E."/>
            <person name="Thompson C.C."/>
            <person name="Thompson F.L."/>
        </authorList>
    </citation>
    <scope>NUCLEOTIDE SEQUENCE [LARGE SCALE GENOMIC DNA]</scope>
    <source>
        <strain evidence="1 2">CCMR0082</strain>
    </source>
</reference>
<dbReference type="RefSeq" id="WP_163666825.1">
    <property type="nucleotide sequence ID" value="NZ_QZCE01000002.1"/>
</dbReference>
<proteinExistence type="predicted"/>
<protein>
    <recommendedName>
        <fullName evidence="3">Actin-like protein N-terminal domain-containing protein</fullName>
    </recommendedName>
</protein>
<dbReference type="InterPro" id="IPR043129">
    <property type="entry name" value="ATPase_NBD"/>
</dbReference>
<dbReference type="AlphaFoldDB" id="A0A6M0SAW5"/>
<name>A0A6M0SAW5_9CYAN</name>
<sequence length="322" mass="35173">MANQSGKEFNSLVLDVGNSDLKGYINGQFFCLPSSYVLSFGLDSLDLMGVKAPFDGFSVYDHNNNPEHKQYKFAKLGGNRVLGDGDKLQMYKVIVQGCCGSRKSDKPWKVVISHWSRGKMGDMKKILKGTHVVTVNGVQSEFKIAEVVPVNEAAGADLLYRQKASGSLAVIDIGYNTLIYRQTSEAGVEHHSVFRNYGVRQIVMTIKDSNALRALAGCTPDARAIIRAIQNHGMLRSNQVEKPEVDISHIISAAVRDWASGPLGEVTKRFSSGIGQSSGIWLIGGGANLLRKYAEGTNIHVPEEPEYVNVRGMATLLNANEK</sequence>
<accession>A0A6M0SAW5</accession>
<gene>
    <name evidence="1" type="ORF">D0962_23080</name>
</gene>
<comment type="caution">
    <text evidence="1">The sequence shown here is derived from an EMBL/GenBank/DDBJ whole genome shotgun (WGS) entry which is preliminary data.</text>
</comment>
<evidence type="ECO:0000313" key="1">
    <source>
        <dbReference type="EMBL" id="NEZ65604.1"/>
    </source>
</evidence>
<dbReference type="Proteomes" id="UP000473574">
    <property type="component" value="Unassembled WGS sequence"/>
</dbReference>
<organism evidence="1 2">
    <name type="scientific">Adonisia turfae CCMR0082</name>
    <dbReference type="NCBI Taxonomy" id="2304604"/>
    <lineage>
        <taxon>Bacteria</taxon>
        <taxon>Bacillati</taxon>
        <taxon>Cyanobacteriota</taxon>
        <taxon>Adonisia</taxon>
        <taxon>Adonisia turfae</taxon>
    </lineage>
</organism>
<dbReference type="SUPFAM" id="SSF53067">
    <property type="entry name" value="Actin-like ATPase domain"/>
    <property type="match status" value="1"/>
</dbReference>